<organism evidence="1 2">
    <name type="scientific">Mycolicibacterium doricum</name>
    <dbReference type="NCBI Taxonomy" id="126673"/>
    <lineage>
        <taxon>Bacteria</taxon>
        <taxon>Bacillati</taxon>
        <taxon>Actinomycetota</taxon>
        <taxon>Actinomycetes</taxon>
        <taxon>Mycobacteriales</taxon>
        <taxon>Mycobacteriaceae</taxon>
        <taxon>Mycolicibacterium</taxon>
    </lineage>
</organism>
<reference evidence="1 2" key="1">
    <citation type="submission" date="2016-01" db="EMBL/GenBank/DDBJ databases">
        <title>The new phylogeny of the genus Mycobacterium.</title>
        <authorList>
            <person name="Tarcisio F."/>
            <person name="Conor M."/>
            <person name="Antonella G."/>
            <person name="Elisabetta G."/>
            <person name="Giulia F.S."/>
            <person name="Sara T."/>
            <person name="Anna F."/>
            <person name="Clotilde B."/>
            <person name="Roberto B."/>
            <person name="Veronica D.S."/>
            <person name="Fabio R."/>
            <person name="Monica P."/>
            <person name="Olivier J."/>
            <person name="Enrico T."/>
            <person name="Nicola S."/>
        </authorList>
    </citation>
    <scope>NUCLEOTIDE SEQUENCE [LARGE SCALE GENOMIC DNA]</scope>
    <source>
        <strain evidence="1 2">DSM 44339</strain>
    </source>
</reference>
<sequence length="132" mass="14434">MGGRTVPLGEVQVRDGSQINRGLFGPVVVCPGGGIAGVGTLLELTDYSKLRRHCPKRSFPQVVASALDVSWGRRAQRYLFSANTQFIDALLRSFDPFLQSQSLLFAINHDAPGYRAMLSTHRQDFSDDLGPA</sequence>
<proteinExistence type="predicted"/>
<evidence type="ECO:0000313" key="2">
    <source>
        <dbReference type="Proteomes" id="UP000193564"/>
    </source>
</evidence>
<dbReference type="AlphaFoldDB" id="A0A1X1T0C1"/>
<name>A0A1X1T0C1_9MYCO</name>
<evidence type="ECO:0000313" key="1">
    <source>
        <dbReference type="EMBL" id="ORV37673.1"/>
    </source>
</evidence>
<comment type="caution">
    <text evidence="1">The sequence shown here is derived from an EMBL/GenBank/DDBJ whole genome shotgun (WGS) entry which is preliminary data.</text>
</comment>
<dbReference type="EMBL" id="LQOS01000046">
    <property type="protein sequence ID" value="ORV37673.1"/>
    <property type="molecule type" value="Genomic_DNA"/>
</dbReference>
<keyword evidence="2" id="KW-1185">Reference proteome</keyword>
<dbReference type="Proteomes" id="UP000193564">
    <property type="component" value="Unassembled WGS sequence"/>
</dbReference>
<protein>
    <submittedName>
        <fullName evidence="1">Uncharacterized protein</fullName>
    </submittedName>
</protein>
<gene>
    <name evidence="1" type="ORF">AWC01_15655</name>
</gene>
<accession>A0A1X1T0C1</accession>